<keyword evidence="1" id="KW-1133">Transmembrane helix</keyword>
<comment type="caution">
    <text evidence="2">The sequence shown here is derived from an EMBL/GenBank/DDBJ whole genome shotgun (WGS) entry which is preliminary data.</text>
</comment>
<feature type="non-terminal residue" evidence="2">
    <location>
        <position position="1"/>
    </location>
</feature>
<evidence type="ECO:0000313" key="3">
    <source>
        <dbReference type="Proteomes" id="UP001233999"/>
    </source>
</evidence>
<proteinExistence type="predicted"/>
<keyword evidence="1" id="KW-0812">Transmembrane</keyword>
<evidence type="ECO:0000256" key="1">
    <source>
        <dbReference type="SAM" id="Phobius"/>
    </source>
</evidence>
<name>A0AAD8ERT2_DIPPU</name>
<sequence length="82" mass="9555">LPHMLKSHTVNAFVIPGHLVINNGHLLYVQKTLKCPPVVLILVWILLVYVQNLRLFRLTCPLLKRRHFTRFNCLKNSGEAKR</sequence>
<reference evidence="2" key="2">
    <citation type="submission" date="2023-05" db="EMBL/GenBank/DDBJ databases">
        <authorList>
            <person name="Fouks B."/>
        </authorList>
    </citation>
    <scope>NUCLEOTIDE SEQUENCE</scope>
    <source>
        <strain evidence="2">Stay&amp;Tobe</strain>
        <tissue evidence="2">Testes</tissue>
    </source>
</reference>
<keyword evidence="1" id="KW-0472">Membrane</keyword>
<keyword evidence="3" id="KW-1185">Reference proteome</keyword>
<gene>
    <name evidence="2" type="ORF">L9F63_010110</name>
</gene>
<protein>
    <submittedName>
        <fullName evidence="2">Uncharacterized protein</fullName>
    </submittedName>
</protein>
<feature type="transmembrane region" description="Helical" evidence="1">
    <location>
        <begin position="38"/>
        <end position="56"/>
    </location>
</feature>
<dbReference type="Proteomes" id="UP001233999">
    <property type="component" value="Unassembled WGS sequence"/>
</dbReference>
<accession>A0AAD8ERT2</accession>
<organism evidence="2 3">
    <name type="scientific">Diploptera punctata</name>
    <name type="common">Pacific beetle cockroach</name>
    <dbReference type="NCBI Taxonomy" id="6984"/>
    <lineage>
        <taxon>Eukaryota</taxon>
        <taxon>Metazoa</taxon>
        <taxon>Ecdysozoa</taxon>
        <taxon>Arthropoda</taxon>
        <taxon>Hexapoda</taxon>
        <taxon>Insecta</taxon>
        <taxon>Pterygota</taxon>
        <taxon>Neoptera</taxon>
        <taxon>Polyneoptera</taxon>
        <taxon>Dictyoptera</taxon>
        <taxon>Blattodea</taxon>
        <taxon>Blaberoidea</taxon>
        <taxon>Blaberidae</taxon>
        <taxon>Diplopterinae</taxon>
        <taxon>Diploptera</taxon>
    </lineage>
</organism>
<reference evidence="2" key="1">
    <citation type="journal article" date="2023" name="IScience">
        <title>Live-bearing cockroach genome reveals convergent evolutionary mechanisms linked to viviparity in insects and beyond.</title>
        <authorList>
            <person name="Fouks B."/>
            <person name="Harrison M.C."/>
            <person name="Mikhailova A.A."/>
            <person name="Marchal E."/>
            <person name="English S."/>
            <person name="Carruthers M."/>
            <person name="Jennings E.C."/>
            <person name="Chiamaka E.L."/>
            <person name="Frigard R.A."/>
            <person name="Pippel M."/>
            <person name="Attardo G.M."/>
            <person name="Benoit J.B."/>
            <person name="Bornberg-Bauer E."/>
            <person name="Tobe S.S."/>
        </authorList>
    </citation>
    <scope>NUCLEOTIDE SEQUENCE</scope>
    <source>
        <strain evidence="2">Stay&amp;Tobe</strain>
    </source>
</reference>
<feature type="non-terminal residue" evidence="2">
    <location>
        <position position="82"/>
    </location>
</feature>
<dbReference type="AlphaFoldDB" id="A0AAD8ERT2"/>
<dbReference type="EMBL" id="JASPKZ010000813">
    <property type="protein sequence ID" value="KAJ9599397.1"/>
    <property type="molecule type" value="Genomic_DNA"/>
</dbReference>
<evidence type="ECO:0000313" key="2">
    <source>
        <dbReference type="EMBL" id="KAJ9599397.1"/>
    </source>
</evidence>